<dbReference type="GO" id="GO:0032993">
    <property type="term" value="C:protein-DNA complex"/>
    <property type="evidence" value="ECO:0007669"/>
    <property type="project" value="TreeGrafter"/>
</dbReference>
<dbReference type="GO" id="GO:0003700">
    <property type="term" value="F:DNA-binding transcription factor activity"/>
    <property type="evidence" value="ECO:0007669"/>
    <property type="project" value="InterPro"/>
</dbReference>
<dbReference type="EMBL" id="BNBC01000019">
    <property type="protein sequence ID" value="GHE81623.1"/>
    <property type="molecule type" value="Genomic_DNA"/>
</dbReference>
<dbReference type="Pfam" id="PF00126">
    <property type="entry name" value="HTH_1"/>
    <property type="match status" value="1"/>
</dbReference>
<protein>
    <submittedName>
        <fullName evidence="7">LysR family transcriptional regulator</fullName>
    </submittedName>
</protein>
<dbReference type="GO" id="GO:0003677">
    <property type="term" value="F:DNA binding"/>
    <property type="evidence" value="ECO:0007669"/>
    <property type="project" value="UniProtKB-KW"/>
</dbReference>
<dbReference type="InterPro" id="IPR005119">
    <property type="entry name" value="LysR_subst-bd"/>
</dbReference>
<accession>A0A919DUP3</accession>
<feature type="domain" description="HTH lysR-type" evidence="6">
    <location>
        <begin position="1"/>
        <end position="58"/>
    </location>
</feature>
<comment type="similarity">
    <text evidence="1">Belongs to the LysR transcriptional regulatory family.</text>
</comment>
<reference evidence="7" key="2">
    <citation type="submission" date="2020-09" db="EMBL/GenBank/DDBJ databases">
        <authorList>
            <person name="Sun Q."/>
            <person name="Ohkuma M."/>
        </authorList>
    </citation>
    <scope>NUCLEOTIDE SEQUENCE</scope>
    <source>
        <strain evidence="7">JCM 3302</strain>
    </source>
</reference>
<dbReference type="Pfam" id="PF03466">
    <property type="entry name" value="LysR_substrate"/>
    <property type="match status" value="1"/>
</dbReference>
<dbReference type="InterPro" id="IPR000847">
    <property type="entry name" value="LysR_HTH_N"/>
</dbReference>
<dbReference type="RefSeq" id="WP_189902337.1">
    <property type="nucleotide sequence ID" value="NZ_BNBC01000019.1"/>
</dbReference>
<evidence type="ECO:0000256" key="2">
    <source>
        <dbReference type="ARBA" id="ARBA00023015"/>
    </source>
</evidence>
<dbReference type="Proteomes" id="UP000641386">
    <property type="component" value="Unassembled WGS sequence"/>
</dbReference>
<keyword evidence="2" id="KW-0805">Transcription regulation</keyword>
<evidence type="ECO:0000259" key="6">
    <source>
        <dbReference type="PROSITE" id="PS50931"/>
    </source>
</evidence>
<dbReference type="Gene3D" id="1.10.10.10">
    <property type="entry name" value="Winged helix-like DNA-binding domain superfamily/Winged helix DNA-binding domain"/>
    <property type="match status" value="1"/>
</dbReference>
<reference evidence="7" key="1">
    <citation type="journal article" date="2014" name="Int. J. Syst. Evol. Microbiol.">
        <title>Complete genome sequence of Corynebacterium casei LMG S-19264T (=DSM 44701T), isolated from a smear-ripened cheese.</title>
        <authorList>
            <consortium name="US DOE Joint Genome Institute (JGI-PGF)"/>
            <person name="Walter F."/>
            <person name="Albersmeier A."/>
            <person name="Kalinowski J."/>
            <person name="Ruckert C."/>
        </authorList>
    </citation>
    <scope>NUCLEOTIDE SEQUENCE</scope>
    <source>
        <strain evidence="7">JCM 3302</strain>
    </source>
</reference>
<evidence type="ECO:0000313" key="7">
    <source>
        <dbReference type="EMBL" id="GHE81623.1"/>
    </source>
</evidence>
<organism evidence="7 8">
    <name type="scientific">Streptomyces spiralis</name>
    <dbReference type="NCBI Taxonomy" id="66376"/>
    <lineage>
        <taxon>Bacteria</taxon>
        <taxon>Bacillati</taxon>
        <taxon>Actinomycetota</taxon>
        <taxon>Actinomycetes</taxon>
        <taxon>Kitasatosporales</taxon>
        <taxon>Streptomycetaceae</taxon>
        <taxon>Streptomyces</taxon>
    </lineage>
</organism>
<feature type="compositionally biased region" description="Basic and acidic residues" evidence="5">
    <location>
        <begin position="291"/>
        <end position="314"/>
    </location>
</feature>
<name>A0A919DUP3_9ACTN</name>
<dbReference type="AlphaFoldDB" id="A0A919DUP3"/>
<keyword evidence="4" id="KW-0804">Transcription</keyword>
<keyword evidence="8" id="KW-1185">Reference proteome</keyword>
<evidence type="ECO:0000256" key="3">
    <source>
        <dbReference type="ARBA" id="ARBA00023125"/>
    </source>
</evidence>
<proteinExistence type="inferred from homology"/>
<gene>
    <name evidence="7" type="ORF">GCM10014715_41430</name>
</gene>
<evidence type="ECO:0000256" key="5">
    <source>
        <dbReference type="SAM" id="MobiDB-lite"/>
    </source>
</evidence>
<dbReference type="PROSITE" id="PS50931">
    <property type="entry name" value="HTH_LYSR"/>
    <property type="match status" value="1"/>
</dbReference>
<dbReference type="Gene3D" id="3.40.190.10">
    <property type="entry name" value="Periplasmic binding protein-like II"/>
    <property type="match status" value="2"/>
</dbReference>
<keyword evidence="3" id="KW-0238">DNA-binding</keyword>
<dbReference type="PANTHER" id="PTHR30346">
    <property type="entry name" value="TRANSCRIPTIONAL DUAL REGULATOR HCAR-RELATED"/>
    <property type="match status" value="1"/>
</dbReference>
<comment type="caution">
    <text evidence="7">The sequence shown here is derived from an EMBL/GenBank/DDBJ whole genome shotgun (WGS) entry which is preliminary data.</text>
</comment>
<dbReference type="PRINTS" id="PR00039">
    <property type="entry name" value="HTHLYSR"/>
</dbReference>
<evidence type="ECO:0000256" key="4">
    <source>
        <dbReference type="ARBA" id="ARBA00023163"/>
    </source>
</evidence>
<dbReference type="InterPro" id="IPR036388">
    <property type="entry name" value="WH-like_DNA-bd_sf"/>
</dbReference>
<dbReference type="Gene3D" id="3.40.190.290">
    <property type="match status" value="1"/>
</dbReference>
<feature type="region of interest" description="Disordered" evidence="5">
    <location>
        <begin position="280"/>
        <end position="322"/>
    </location>
</feature>
<evidence type="ECO:0000313" key="8">
    <source>
        <dbReference type="Proteomes" id="UP000641386"/>
    </source>
</evidence>
<dbReference type="SUPFAM" id="SSF53850">
    <property type="entry name" value="Periplasmic binding protein-like II"/>
    <property type="match status" value="1"/>
</dbReference>
<dbReference type="PANTHER" id="PTHR30346:SF0">
    <property type="entry name" value="HCA OPERON TRANSCRIPTIONAL ACTIVATOR HCAR"/>
    <property type="match status" value="1"/>
</dbReference>
<dbReference type="FunFam" id="1.10.10.10:FF:000001">
    <property type="entry name" value="LysR family transcriptional regulator"/>
    <property type="match status" value="1"/>
</dbReference>
<sequence>MESRPLRYFVAVAEELNFARAAERLGISPPPLSRAIRQLETELGVTLFERTTHSVVLTPAGEVLLAEARIALDALEAAGHRARRAAAPAGGLVLAVKADGDAGLLEPVLERYAADPAAVPVTVRLCAWQESPRLLRRGEADVVLVHEPFDRTGLDSETLAVEPRVAALASNDPLAARDRLALEDLGLRPGELHRFLDGRRSRGRDLAQLLTLVALGEVINLLPASVADRYPRPGVVYRPVTDAPPAVVAIAWPQQSRSTATAALVRAAVAVSEGACGQAQDVWGRPQGTRRQAEGTRGRADGARGRAEGAREQSEEAPFVRP</sequence>
<dbReference type="InterPro" id="IPR036390">
    <property type="entry name" value="WH_DNA-bd_sf"/>
</dbReference>
<dbReference type="SUPFAM" id="SSF46785">
    <property type="entry name" value="Winged helix' DNA-binding domain"/>
    <property type="match status" value="1"/>
</dbReference>
<evidence type="ECO:0000256" key="1">
    <source>
        <dbReference type="ARBA" id="ARBA00009437"/>
    </source>
</evidence>